<feature type="disulfide bond" evidence="2">
    <location>
        <begin position="301"/>
        <end position="316"/>
    </location>
</feature>
<dbReference type="CDD" id="cd00112">
    <property type="entry name" value="LDLa"/>
    <property type="match status" value="4"/>
</dbReference>
<proteinExistence type="predicted"/>
<evidence type="ECO:0000313" key="4">
    <source>
        <dbReference type="EMBL" id="KAG8186454.1"/>
    </source>
</evidence>
<feature type="disulfide bond" evidence="2">
    <location>
        <begin position="282"/>
        <end position="294"/>
    </location>
</feature>
<feature type="disulfide bond" evidence="2">
    <location>
        <begin position="321"/>
        <end position="333"/>
    </location>
</feature>
<dbReference type="PRINTS" id="PR00261">
    <property type="entry name" value="LDLRECEPTOR"/>
</dbReference>
<feature type="disulfide bond" evidence="2">
    <location>
        <begin position="361"/>
        <end position="373"/>
    </location>
</feature>
<dbReference type="SMART" id="SM00192">
    <property type="entry name" value="LDLa"/>
    <property type="match status" value="4"/>
</dbReference>
<dbReference type="PROSITE" id="PS01209">
    <property type="entry name" value="LDLRA_1"/>
    <property type="match status" value="2"/>
</dbReference>
<feature type="disulfide bond" evidence="2">
    <location>
        <begin position="340"/>
        <end position="355"/>
    </location>
</feature>
<dbReference type="InterPro" id="IPR023415">
    <property type="entry name" value="LDLR_class-A_CS"/>
</dbReference>
<dbReference type="PANTHER" id="PTHR39069">
    <property type="entry name" value="ECDYSONE-INDUCIBLE GENE E1, ISOFORM A"/>
    <property type="match status" value="1"/>
</dbReference>
<dbReference type="SUPFAM" id="SSF57424">
    <property type="entry name" value="LDL receptor-like module"/>
    <property type="match status" value="4"/>
</dbReference>
<evidence type="ECO:0000256" key="2">
    <source>
        <dbReference type="PROSITE-ProRule" id="PRU00124"/>
    </source>
</evidence>
<dbReference type="InterPro" id="IPR036055">
    <property type="entry name" value="LDL_receptor-like_sf"/>
</dbReference>
<dbReference type="InterPro" id="IPR006149">
    <property type="entry name" value="EB_dom"/>
</dbReference>
<feature type="disulfide bond" evidence="2">
    <location>
        <begin position="410"/>
        <end position="428"/>
    </location>
</feature>
<dbReference type="Pfam" id="PF01683">
    <property type="entry name" value="EB"/>
    <property type="match status" value="1"/>
</dbReference>
<comment type="caution">
    <text evidence="2">Lacks conserved residue(s) required for the propagation of feature annotation.</text>
</comment>
<feature type="disulfide bond" evidence="2">
    <location>
        <begin position="289"/>
        <end position="307"/>
    </location>
</feature>
<dbReference type="AlphaFoldDB" id="A0AAV6UQN3"/>
<dbReference type="Gene3D" id="4.10.400.10">
    <property type="entry name" value="Low-density Lipoprotein Receptor"/>
    <property type="match status" value="4"/>
</dbReference>
<accession>A0AAV6UQN3</accession>
<feature type="disulfide bond" evidence="2">
    <location>
        <begin position="328"/>
        <end position="346"/>
    </location>
</feature>
<keyword evidence="1 2" id="KW-1015">Disulfide bond</keyword>
<feature type="disulfide bond" evidence="2">
    <location>
        <begin position="422"/>
        <end position="437"/>
    </location>
</feature>
<dbReference type="PANTHER" id="PTHR39069:SF1">
    <property type="entry name" value="ECDYSONE-INDUCIBLE GENE E1, ISOFORM A"/>
    <property type="match status" value="1"/>
</dbReference>
<gene>
    <name evidence="4" type="ORF">JTE90_012373</name>
</gene>
<evidence type="ECO:0000259" key="3">
    <source>
        <dbReference type="Pfam" id="PF01683"/>
    </source>
</evidence>
<sequence>MFMVLSFVTIPGSYCLPKSGRTSHVMRGFDYQATRLPTIPRNIELFSQCRSSFECLINIPHSHCDYASKICTCEPYHVPYNNTMCLPASLLGYGCILDKQCSLKVPNSICVDGLCECKPEFTPLRKDKCLAPAPLDDFCLNDRQCQMANSYSYCQYIVPRIYGKCKCPMNYMVDDGNCFPYLGSECKKHQDCEQATPNSFCNREGKSAYCECRDGYELSANKFRCNLVEKPEHVSIEYPKSIGTSCTNSYECHARDPYSTCRNGTCDCIAPDSSCNARNPGCHPDTFQCHSGYCISWYFVCDKQKNCPDNSDEDLCVPFNCPKQAFQCDDGTCLSKSLVCNGQWECPDGSDEARCYTGIPCDKSAFRCKNGQCLPQYTFCNAVQDCADGSDELDEVCELGDYCPKNSFQCDNQRCRSSAILCSGLDGCGDNSDETNCEVCQCKKP</sequence>
<organism evidence="4 5">
    <name type="scientific">Oedothorax gibbosus</name>
    <dbReference type="NCBI Taxonomy" id="931172"/>
    <lineage>
        <taxon>Eukaryota</taxon>
        <taxon>Metazoa</taxon>
        <taxon>Ecdysozoa</taxon>
        <taxon>Arthropoda</taxon>
        <taxon>Chelicerata</taxon>
        <taxon>Arachnida</taxon>
        <taxon>Araneae</taxon>
        <taxon>Araneomorphae</taxon>
        <taxon>Entelegynae</taxon>
        <taxon>Araneoidea</taxon>
        <taxon>Linyphiidae</taxon>
        <taxon>Erigoninae</taxon>
        <taxon>Oedothorax</taxon>
    </lineage>
</organism>
<name>A0AAV6UQN3_9ARAC</name>
<reference evidence="4 5" key="1">
    <citation type="journal article" date="2022" name="Nat. Ecol. Evol.">
        <title>A masculinizing supergene underlies an exaggerated male reproductive morph in a spider.</title>
        <authorList>
            <person name="Hendrickx F."/>
            <person name="De Corte Z."/>
            <person name="Sonet G."/>
            <person name="Van Belleghem S.M."/>
            <person name="Kostlbacher S."/>
            <person name="Vangestel C."/>
        </authorList>
    </citation>
    <scope>NUCLEOTIDE SEQUENCE [LARGE SCALE GENOMIC DNA]</scope>
    <source>
        <strain evidence="4">W744_W776</strain>
    </source>
</reference>
<protein>
    <recommendedName>
        <fullName evidence="3">EB domain-containing protein</fullName>
    </recommendedName>
</protein>
<dbReference type="PROSITE" id="PS50068">
    <property type="entry name" value="LDLRA_2"/>
    <property type="match status" value="4"/>
</dbReference>
<evidence type="ECO:0000313" key="5">
    <source>
        <dbReference type="Proteomes" id="UP000827092"/>
    </source>
</evidence>
<dbReference type="EMBL" id="JAFNEN010000301">
    <property type="protein sequence ID" value="KAG8186454.1"/>
    <property type="molecule type" value="Genomic_DNA"/>
</dbReference>
<feature type="disulfide bond" evidence="2">
    <location>
        <begin position="403"/>
        <end position="415"/>
    </location>
</feature>
<dbReference type="Proteomes" id="UP000827092">
    <property type="component" value="Unassembled WGS sequence"/>
</dbReference>
<dbReference type="Pfam" id="PF00057">
    <property type="entry name" value="Ldl_recept_a"/>
    <property type="match status" value="4"/>
</dbReference>
<dbReference type="InterPro" id="IPR002172">
    <property type="entry name" value="LDrepeatLR_classA_rpt"/>
</dbReference>
<keyword evidence="5" id="KW-1185">Reference proteome</keyword>
<evidence type="ECO:0000256" key="1">
    <source>
        <dbReference type="ARBA" id="ARBA00023157"/>
    </source>
</evidence>
<feature type="disulfide bond" evidence="2">
    <location>
        <begin position="368"/>
        <end position="386"/>
    </location>
</feature>
<comment type="caution">
    <text evidence="4">The sequence shown here is derived from an EMBL/GenBank/DDBJ whole genome shotgun (WGS) entry which is preliminary data.</text>
</comment>
<feature type="domain" description="EB" evidence="3">
    <location>
        <begin position="73"/>
        <end position="129"/>
    </location>
</feature>